<evidence type="ECO:0000256" key="8">
    <source>
        <dbReference type="ARBA" id="ARBA00022777"/>
    </source>
</evidence>
<accession>A0A815J7L6</accession>
<comment type="subcellular location">
    <subcellularLocation>
        <location evidence="2">Cytoplasm</location>
    </subcellularLocation>
</comment>
<evidence type="ECO:0000256" key="1">
    <source>
        <dbReference type="ARBA" id="ARBA00003053"/>
    </source>
</evidence>
<proteinExistence type="inferred from homology"/>
<evidence type="ECO:0000256" key="7">
    <source>
        <dbReference type="ARBA" id="ARBA00022741"/>
    </source>
</evidence>
<dbReference type="Proteomes" id="UP000663832">
    <property type="component" value="Unassembled WGS sequence"/>
</dbReference>
<evidence type="ECO:0000256" key="9">
    <source>
        <dbReference type="ARBA" id="ARBA00022840"/>
    </source>
</evidence>
<dbReference type="PANTHER" id="PTHR23359">
    <property type="entry name" value="NUCLEOTIDE KINASE"/>
    <property type="match status" value="1"/>
</dbReference>
<dbReference type="EMBL" id="CAJNOM010001382">
    <property type="protein sequence ID" value="CAF1605585.1"/>
    <property type="molecule type" value="Genomic_DNA"/>
</dbReference>
<feature type="compositionally biased region" description="Polar residues" evidence="12">
    <location>
        <begin position="133"/>
        <end position="145"/>
    </location>
</feature>
<dbReference type="Proteomes" id="UP000663877">
    <property type="component" value="Unassembled WGS sequence"/>
</dbReference>
<evidence type="ECO:0000256" key="5">
    <source>
        <dbReference type="ARBA" id="ARBA00022490"/>
    </source>
</evidence>
<dbReference type="EC" id="2.7.4.3" evidence="4"/>
<evidence type="ECO:0000256" key="11">
    <source>
        <dbReference type="ARBA" id="ARBA00078502"/>
    </source>
</evidence>
<evidence type="ECO:0000256" key="3">
    <source>
        <dbReference type="ARBA" id="ARBA00011245"/>
    </source>
</evidence>
<feature type="compositionally biased region" description="Basic and acidic residues" evidence="12">
    <location>
        <begin position="225"/>
        <end position="261"/>
    </location>
</feature>
<dbReference type="GO" id="GO:0005737">
    <property type="term" value="C:cytoplasm"/>
    <property type="evidence" value="ECO:0007669"/>
    <property type="project" value="UniProtKB-SubCell"/>
</dbReference>
<dbReference type="SUPFAM" id="SSF52540">
    <property type="entry name" value="P-loop containing nucleoside triphosphate hydrolases"/>
    <property type="match status" value="2"/>
</dbReference>
<dbReference type="CDD" id="cd01428">
    <property type="entry name" value="ADK"/>
    <property type="match status" value="2"/>
</dbReference>
<name>A0A815J7L6_9BILA</name>
<evidence type="ECO:0000313" key="16">
    <source>
        <dbReference type="Proteomes" id="UP000663877"/>
    </source>
</evidence>
<feature type="compositionally biased region" description="Basic and acidic residues" evidence="12">
    <location>
        <begin position="200"/>
        <end position="210"/>
    </location>
</feature>
<dbReference type="OrthoDB" id="442176at2759"/>
<dbReference type="PRINTS" id="PR00094">
    <property type="entry name" value="ADENYLTKNASE"/>
</dbReference>
<comment type="function">
    <text evidence="1">Catalyzes the reversible transfer of the terminal phosphate group between ATP and AMP. Plays an important role in cellular energy homeostasis and in adenine nucleotide metabolism.</text>
</comment>
<keyword evidence="5" id="KW-0963">Cytoplasm</keyword>
<organism evidence="13 16">
    <name type="scientific">Adineta steineri</name>
    <dbReference type="NCBI Taxonomy" id="433720"/>
    <lineage>
        <taxon>Eukaryota</taxon>
        <taxon>Metazoa</taxon>
        <taxon>Spiralia</taxon>
        <taxon>Gnathifera</taxon>
        <taxon>Rotifera</taxon>
        <taxon>Eurotatoria</taxon>
        <taxon>Bdelloidea</taxon>
        <taxon>Adinetida</taxon>
        <taxon>Adinetidae</taxon>
        <taxon>Adineta</taxon>
    </lineage>
</organism>
<dbReference type="HAMAP" id="MF_00235">
    <property type="entry name" value="Adenylate_kinase_Adk"/>
    <property type="match status" value="2"/>
</dbReference>
<evidence type="ECO:0000256" key="6">
    <source>
        <dbReference type="ARBA" id="ARBA00022679"/>
    </source>
</evidence>
<comment type="subunit">
    <text evidence="3">Monomer.</text>
</comment>
<evidence type="ECO:0000313" key="14">
    <source>
        <dbReference type="EMBL" id="CAF1605585.1"/>
    </source>
</evidence>
<dbReference type="CDD" id="cd22978">
    <property type="entry name" value="DD_AK5"/>
    <property type="match status" value="1"/>
</dbReference>
<dbReference type="FunFam" id="3.40.50.300:FF:000315">
    <property type="entry name" value="Adenylate kinase 1"/>
    <property type="match status" value="1"/>
</dbReference>
<evidence type="ECO:0000256" key="4">
    <source>
        <dbReference type="ARBA" id="ARBA00012955"/>
    </source>
</evidence>
<gene>
    <name evidence="13" type="ORF">BJG266_LOCUS36275</name>
    <name evidence="14" type="ORF">QVE165_LOCUS53278</name>
</gene>
<dbReference type="InterPro" id="IPR000850">
    <property type="entry name" value="Adenylat/UMP-CMP_kin"/>
</dbReference>
<keyword evidence="6" id="KW-0808">Transferase</keyword>
<dbReference type="InterPro" id="IPR033690">
    <property type="entry name" value="Adenylat_kinase_CS"/>
</dbReference>
<dbReference type="EMBL" id="CAJNOI010001037">
    <property type="protein sequence ID" value="CAF1375608.1"/>
    <property type="molecule type" value="Genomic_DNA"/>
</dbReference>
<evidence type="ECO:0000256" key="12">
    <source>
        <dbReference type="SAM" id="MobiDB-lite"/>
    </source>
</evidence>
<feature type="region of interest" description="Disordered" evidence="12">
    <location>
        <begin position="64"/>
        <end position="261"/>
    </location>
</feature>
<dbReference type="NCBIfam" id="NF011100">
    <property type="entry name" value="PRK14527.1"/>
    <property type="match status" value="1"/>
</dbReference>
<dbReference type="InterPro" id="IPR027417">
    <property type="entry name" value="P-loop_NTPase"/>
</dbReference>
<evidence type="ECO:0000313" key="13">
    <source>
        <dbReference type="EMBL" id="CAF1375608.1"/>
    </source>
</evidence>
<reference evidence="13" key="1">
    <citation type="submission" date="2021-02" db="EMBL/GenBank/DDBJ databases">
        <authorList>
            <person name="Nowell W R."/>
        </authorList>
    </citation>
    <scope>NUCLEOTIDE SEQUENCE</scope>
</reference>
<protein>
    <recommendedName>
        <fullName evidence="4">adenylate kinase</fullName>
        <ecNumber evidence="4">2.7.4.3</ecNumber>
    </recommendedName>
    <alternativeName>
        <fullName evidence="10">ATP:AMP phosphotransferase</fullName>
    </alternativeName>
    <alternativeName>
        <fullName evidence="11">Adenylate monophosphate kinase</fullName>
    </alternativeName>
</protein>
<dbReference type="GO" id="GO:0004017">
    <property type="term" value="F:AMP kinase activity"/>
    <property type="evidence" value="ECO:0007669"/>
    <property type="project" value="UniProtKB-EC"/>
</dbReference>
<evidence type="ECO:0000256" key="10">
    <source>
        <dbReference type="ARBA" id="ARBA00031517"/>
    </source>
</evidence>
<feature type="compositionally biased region" description="Basic and acidic residues" evidence="12">
    <location>
        <begin position="148"/>
        <end position="186"/>
    </location>
</feature>
<dbReference type="Gene3D" id="3.40.50.300">
    <property type="entry name" value="P-loop containing nucleotide triphosphate hydrolases"/>
    <property type="match status" value="2"/>
</dbReference>
<keyword evidence="15" id="KW-1185">Reference proteome</keyword>
<evidence type="ECO:0000256" key="2">
    <source>
        <dbReference type="ARBA" id="ARBA00004496"/>
    </source>
</evidence>
<dbReference type="GO" id="GO:0005524">
    <property type="term" value="F:ATP binding"/>
    <property type="evidence" value="ECO:0007669"/>
    <property type="project" value="UniProtKB-KW"/>
</dbReference>
<feature type="compositionally biased region" description="Polar residues" evidence="12">
    <location>
        <begin position="79"/>
        <end position="100"/>
    </location>
</feature>
<comment type="caution">
    <text evidence="13">The sequence shown here is derived from an EMBL/GenBank/DDBJ whole genome shotgun (WGS) entry which is preliminary data.</text>
</comment>
<dbReference type="SUPFAM" id="SSF47391">
    <property type="entry name" value="Dimerization-anchoring domain of cAMP-dependent PK regulatory subunit"/>
    <property type="match status" value="1"/>
</dbReference>
<dbReference type="PROSITE" id="PS00113">
    <property type="entry name" value="ADENYLATE_KINASE"/>
    <property type="match status" value="2"/>
</dbReference>
<dbReference type="AlphaFoldDB" id="A0A815J7L6"/>
<evidence type="ECO:0000313" key="15">
    <source>
        <dbReference type="Proteomes" id="UP000663832"/>
    </source>
</evidence>
<dbReference type="Pfam" id="PF00406">
    <property type="entry name" value="ADK"/>
    <property type="match status" value="2"/>
</dbReference>
<keyword evidence="7" id="KW-0547">Nucleotide-binding</keyword>
<sequence length="658" mass="73355">MSQTNKDATPELAKDYISKRKIPQLFEALMTGLMVNKPEDHIDFLIESLSRCKGNKQSLKWDTFVGQKGDGKNKLPPIDTSTTSESKLNNQTKLNPISNGKQDEKPKSELPTFPVHQVPAKPDAQQPPPKPDQNISAKPVEQSSAPKLEQHAPAKSDAQPHPEQHAPAKPDAQSHPEQHAAVKTDVHPPAVQQAPAKPDAQPHPEQHASVKTDAQPPAVQQAPVKSDDQPHSEQHAPVKTDAQPKPEQHADVKTNDNANKDLLKGKPLIFVGGGPGSGKRTQCQKMVEKYGFTHLSAGDIIRAASKDTSTEKGRNFNEAMLQGKLISTEDILGLIKDAIYHEAKKASGFLIDGFPRRIEQGMQFEKDITECNVLIYFDVPEDVMAKRLVKRGESSGRIDDNEQVIAKRLLTFREETQPILGYYGKQGKLITIEANRQIEEVSDDLSKAFEGLMAQQQVVIPHKPNMDKLKNKKIIFVVGGPGSGKGTQCERIVQKYGYTHLSTGDLLRETVQSKSERGEQLNALMKEGKLVPMEVVLDLLRENMLEKAENSKGYLIDGYPREVPQARKFEEMIAPCDLVLYVRANDETMTKRLLHRGQTSGRVDDNEETIKKRLKTFHDQTIPVLDLYERKNKLAEVNSELPPDEVFKEVQEALDKLV</sequence>
<keyword evidence="8" id="KW-0418">Kinase</keyword>
<keyword evidence="9" id="KW-0067">ATP-binding</keyword>